<proteinExistence type="predicted"/>
<accession>A0ABS5K471</accession>
<keyword evidence="1" id="KW-0812">Transmembrane</keyword>
<dbReference type="EMBL" id="JAGUCN010000001">
    <property type="protein sequence ID" value="MBS2209829.1"/>
    <property type="molecule type" value="Genomic_DNA"/>
</dbReference>
<evidence type="ECO:0000313" key="2">
    <source>
        <dbReference type="EMBL" id="MBS2209829.1"/>
    </source>
</evidence>
<feature type="transmembrane region" description="Helical" evidence="1">
    <location>
        <begin position="12"/>
        <end position="31"/>
    </location>
</feature>
<keyword evidence="1" id="KW-0472">Membrane</keyword>
<dbReference type="Gene3D" id="1.25.40.10">
    <property type="entry name" value="Tetratricopeptide repeat domain"/>
    <property type="match status" value="1"/>
</dbReference>
<organism evidence="2 3">
    <name type="scientific">Carboxylicivirga mesophila</name>
    <dbReference type="NCBI Taxonomy" id="1166478"/>
    <lineage>
        <taxon>Bacteria</taxon>
        <taxon>Pseudomonadati</taxon>
        <taxon>Bacteroidota</taxon>
        <taxon>Bacteroidia</taxon>
        <taxon>Marinilabiliales</taxon>
        <taxon>Marinilabiliaceae</taxon>
        <taxon>Carboxylicivirga</taxon>
    </lineage>
</organism>
<keyword evidence="1" id="KW-1133">Transmembrane helix</keyword>
<dbReference type="Proteomes" id="UP000721861">
    <property type="component" value="Unassembled WGS sequence"/>
</dbReference>
<dbReference type="RefSeq" id="WP_212223660.1">
    <property type="nucleotide sequence ID" value="NZ_JAGUCN010000001.1"/>
</dbReference>
<evidence type="ECO:0000256" key="1">
    <source>
        <dbReference type="SAM" id="Phobius"/>
    </source>
</evidence>
<reference evidence="2 3" key="1">
    <citation type="journal article" date="2014" name="Int. J. Syst. Evol. Microbiol.">
        <title>Carboxylicivirga gen. nov. in the family Marinilabiliaceae with two novel species, Carboxylicivirga mesophila sp. nov. and Carboxylicivirga taeanensis sp. nov., and reclassification of Cytophaga fermentans as Saccharicrinis fermentans gen. nov., comb. nov.</title>
        <authorList>
            <person name="Yang S.H."/>
            <person name="Seo H.S."/>
            <person name="Woo J.H."/>
            <person name="Oh H.M."/>
            <person name="Jang H."/>
            <person name="Lee J.H."/>
            <person name="Kim S.J."/>
            <person name="Kwon K.K."/>
        </authorList>
    </citation>
    <scope>NUCLEOTIDE SEQUENCE [LARGE SCALE GENOMIC DNA]</scope>
    <source>
        <strain evidence="2 3">JCM 18290</strain>
    </source>
</reference>
<sequence length="197" mass="23419">MNKEESKKVKIVLISFSVILLLISPIIYNSYVSQIKIDVVNGNYSDYETRVEKLNLVIQLKKNDNNAKHLLIQEFCRNNKFQEALNYLNSISTYDNIRFSTIKGMIYELQNKEDSSRFYYENALLLFEKKMEGKAQFSIYRLNILMLLNRFETANEELSKYQISKDYDSFYDTYNPINEFDRQRFINSELGMPNQLN</sequence>
<evidence type="ECO:0008006" key="4">
    <source>
        <dbReference type="Google" id="ProtNLM"/>
    </source>
</evidence>
<protein>
    <recommendedName>
        <fullName evidence="4">Tetratricopeptide repeat-like domain-containing protein</fullName>
    </recommendedName>
</protein>
<name>A0ABS5K471_9BACT</name>
<evidence type="ECO:0000313" key="3">
    <source>
        <dbReference type="Proteomes" id="UP000721861"/>
    </source>
</evidence>
<comment type="caution">
    <text evidence="2">The sequence shown here is derived from an EMBL/GenBank/DDBJ whole genome shotgun (WGS) entry which is preliminary data.</text>
</comment>
<dbReference type="InterPro" id="IPR011990">
    <property type="entry name" value="TPR-like_helical_dom_sf"/>
</dbReference>
<gene>
    <name evidence="2" type="ORF">KEM09_00330</name>
</gene>
<keyword evidence="3" id="KW-1185">Reference proteome</keyword>